<dbReference type="GO" id="GO:0016491">
    <property type="term" value="F:oxidoreductase activity"/>
    <property type="evidence" value="ECO:0007669"/>
    <property type="project" value="InterPro"/>
</dbReference>
<name>A0A7H0SR82_9CORY</name>
<feature type="domain" description="ER-bound oxygenase mpaB/mpaB'/Rubber oxygenase catalytic" evidence="1">
    <location>
        <begin position="30"/>
        <end position="184"/>
    </location>
</feature>
<dbReference type="EMBL" id="CP046884">
    <property type="protein sequence ID" value="QNQ91057.1"/>
    <property type="molecule type" value="Genomic_DNA"/>
</dbReference>
<dbReference type="RefSeq" id="WP_187974368.1">
    <property type="nucleotide sequence ID" value="NZ_CP046884.1"/>
</dbReference>
<dbReference type="Proteomes" id="UP000516320">
    <property type="component" value="Chromosome"/>
</dbReference>
<dbReference type="PANTHER" id="PTHR36151:SF3">
    <property type="entry name" value="ER-BOUND OXYGENASE MPAB_MPAB'_RUBBER OXYGENASE CATALYTIC DOMAIN-CONTAINING PROTEIN"/>
    <property type="match status" value="1"/>
</dbReference>
<dbReference type="Pfam" id="PF09995">
    <property type="entry name" value="MPAB_Lcp_cat"/>
    <property type="match status" value="1"/>
</dbReference>
<dbReference type="KEGG" id="cpoy:GP475_10765"/>
<reference evidence="2 3" key="1">
    <citation type="submission" date="2019-12" db="EMBL/GenBank/DDBJ databases">
        <title>Corynebacterium sp. nov., isolated from feces of the Anser Albifrons in China.</title>
        <authorList>
            <person name="Liu Q."/>
        </authorList>
    </citation>
    <scope>NUCLEOTIDE SEQUENCE [LARGE SCALE GENOMIC DNA]</scope>
    <source>
        <strain evidence="2 3">4H37-19</strain>
    </source>
</reference>
<dbReference type="AlphaFoldDB" id="A0A7H0SR82"/>
<organism evidence="2 3">
    <name type="scientific">Corynebacterium poyangense</name>
    <dbReference type="NCBI Taxonomy" id="2684405"/>
    <lineage>
        <taxon>Bacteria</taxon>
        <taxon>Bacillati</taxon>
        <taxon>Actinomycetota</taxon>
        <taxon>Actinomycetes</taxon>
        <taxon>Mycobacteriales</taxon>
        <taxon>Corynebacteriaceae</taxon>
        <taxon>Corynebacterium</taxon>
    </lineage>
</organism>
<keyword evidence="3" id="KW-1185">Reference proteome</keyword>
<dbReference type="InterPro" id="IPR018713">
    <property type="entry name" value="MPAB/Lcp_cat_dom"/>
</dbReference>
<accession>A0A7H0SR82</accession>
<gene>
    <name evidence="2" type="ORF">GP475_10765</name>
</gene>
<sequence length="218" mass="25713">MTSPPVPDPKDTAPKRELKRAPLGVDSLLWRYGADSRIQLMRGYTGIMQNMHPAIGQALLDHSKLFDEPFARLERSTPQMIELMYRDQDHPLGTRIRDYHKNIHRHLRNGERYHSLNPSIYYWAHATFVYRVIRTQDLFGEPFTAEQRDQIVRESVTWWDKYGMSERPVIDNYPDLMTYIKEVNDTILERNMNPGRDLMAKSHMFDDKGQRKPIGQVQ</sequence>
<protein>
    <submittedName>
        <fullName evidence="2">DUF2236 domain-containing protein</fullName>
    </submittedName>
</protein>
<proteinExistence type="predicted"/>
<evidence type="ECO:0000259" key="1">
    <source>
        <dbReference type="Pfam" id="PF09995"/>
    </source>
</evidence>
<evidence type="ECO:0000313" key="2">
    <source>
        <dbReference type="EMBL" id="QNQ91057.1"/>
    </source>
</evidence>
<dbReference type="PANTHER" id="PTHR36151">
    <property type="entry name" value="BLR2777 PROTEIN"/>
    <property type="match status" value="1"/>
</dbReference>
<evidence type="ECO:0000313" key="3">
    <source>
        <dbReference type="Proteomes" id="UP000516320"/>
    </source>
</evidence>